<dbReference type="Gene3D" id="1.20.1310.10">
    <property type="entry name" value="Cullin Repeats"/>
    <property type="match status" value="2"/>
</dbReference>
<dbReference type="InterPro" id="IPR036388">
    <property type="entry name" value="WH-like_DNA-bd_sf"/>
</dbReference>
<keyword evidence="2" id="KW-1017">Isopeptide bond</keyword>
<sequence length="705" mass="82714">MASLEASSIMYDVEKEWSLIKREFINILERDYFGYNRHYPIEPVGSRGRDNSTQRYATAMVDHGYIERLYTGMTEVVTQHLENNVREDVCRSFDNNFLQTLNIAWKNHLQSMDKIKEFMVNAKHPWDHKLWEKNVYNFIFVVFRDQIVRYECVRNHLRETLLGMITRERRGEEVADRSAIEKACQMLMVLGIKNYANRNLRDPDIYLDRLFFAITYGCEDLEYFDYKSYLKPYLQQKNNRQVYEEVFERPFLLQSAEFYREESKKLLMENSALLEYIEKVEARIRKESERAKHYLIQSTESRIVKVVEEELIKVPMKTIVEMTDLQIERILDKTMVLFRFLQEKDVFERYYKQHLAKRLLSNKSVSDDSEQNMISKLKTECGSQFTSKLECMFQDLTVSKTIMDEFKDHVLTSGTNLHGVDLNVRVLTTDCWPMPMQSATPCSMPTAPRDAFDAFRRFYLAKHRRRKLTLQSQLGFADLNAVFYGPRKEESNCGGLDIPSSLSSIGNDSASSSLVSQRSSMCGTPRKHIIQVSTYQMCVLMLFNRSERLTYEEIQGETNIPERDLVRALQSLAMGKATQRILLKDPHTKEIESTNCFCVNDSFTSNLHRVKIQTVAAKEESEPERREMRNKVDEDRKHEIEAAIVRIMKAQNQMAHNILVTEVTEQLRGQFLPSPVIIKKCIEGLIEREYLARTEEDRKVYTYVA</sequence>
<reference evidence="8" key="1">
    <citation type="submission" date="2025-08" db="UniProtKB">
        <authorList>
            <consortium name="RefSeq"/>
        </authorList>
    </citation>
    <scope>IDENTIFICATION</scope>
    <source>
        <tissue evidence="8">Whole body</tissue>
    </source>
</reference>
<dbReference type="Pfam" id="PF26557">
    <property type="entry name" value="Cullin_AB"/>
    <property type="match status" value="1"/>
</dbReference>
<proteinExistence type="inferred from homology"/>
<dbReference type="GO" id="GO:0031625">
    <property type="term" value="F:ubiquitin protein ligase binding"/>
    <property type="evidence" value="ECO:0007669"/>
    <property type="project" value="InterPro"/>
</dbReference>
<dbReference type="InterPro" id="IPR036317">
    <property type="entry name" value="Cullin_homology_sf"/>
</dbReference>
<name>A0A6J1Q1N5_9HYME</name>
<evidence type="ECO:0000313" key="8">
    <source>
        <dbReference type="RefSeq" id="XP_024876069.1"/>
    </source>
</evidence>
<dbReference type="InterPro" id="IPR016157">
    <property type="entry name" value="Cullin_CS"/>
</dbReference>
<dbReference type="FunFam" id="1.20.1310.10:FF:000002">
    <property type="entry name" value="cullin-3 isoform X1"/>
    <property type="match status" value="1"/>
</dbReference>
<dbReference type="SUPFAM" id="SSF74788">
    <property type="entry name" value="Cullin repeat-like"/>
    <property type="match status" value="1"/>
</dbReference>
<dbReference type="FunFam" id="3.30.230.130:FF:000002">
    <property type="entry name" value="cullin-3 isoform X1"/>
    <property type="match status" value="1"/>
</dbReference>
<evidence type="ECO:0000256" key="4">
    <source>
        <dbReference type="PROSITE-ProRule" id="PRU00330"/>
    </source>
</evidence>
<organism evidence="7 8">
    <name type="scientific">Temnothorax curvispinosus</name>
    <dbReference type="NCBI Taxonomy" id="300111"/>
    <lineage>
        <taxon>Eukaryota</taxon>
        <taxon>Metazoa</taxon>
        <taxon>Ecdysozoa</taxon>
        <taxon>Arthropoda</taxon>
        <taxon>Hexapoda</taxon>
        <taxon>Insecta</taxon>
        <taxon>Pterygota</taxon>
        <taxon>Neoptera</taxon>
        <taxon>Endopterygota</taxon>
        <taxon>Hymenoptera</taxon>
        <taxon>Apocrita</taxon>
        <taxon>Aculeata</taxon>
        <taxon>Formicoidea</taxon>
        <taxon>Formicidae</taxon>
        <taxon>Myrmicinae</taxon>
        <taxon>Temnothorax</taxon>
    </lineage>
</organism>
<evidence type="ECO:0000256" key="2">
    <source>
        <dbReference type="ARBA" id="ARBA00022499"/>
    </source>
</evidence>
<dbReference type="InterPro" id="IPR045093">
    <property type="entry name" value="Cullin"/>
</dbReference>
<dbReference type="Gene3D" id="3.30.230.130">
    <property type="entry name" value="Cullin, Chain C, Domain 2"/>
    <property type="match status" value="1"/>
</dbReference>
<dbReference type="SUPFAM" id="SSF46785">
    <property type="entry name" value="Winged helix' DNA-binding domain"/>
    <property type="match status" value="1"/>
</dbReference>
<dbReference type="InterPro" id="IPR019559">
    <property type="entry name" value="Cullin_neddylation_domain"/>
</dbReference>
<dbReference type="Proteomes" id="UP000504618">
    <property type="component" value="Unplaced"/>
</dbReference>
<dbReference type="Pfam" id="PF10557">
    <property type="entry name" value="Cullin_Nedd8"/>
    <property type="match status" value="1"/>
</dbReference>
<dbReference type="AlphaFoldDB" id="A0A6J1Q1N5"/>
<dbReference type="PROSITE" id="PS01256">
    <property type="entry name" value="CULLIN_1"/>
    <property type="match status" value="1"/>
</dbReference>
<feature type="domain" description="Cullin family profile" evidence="6">
    <location>
        <begin position="298"/>
        <end position="573"/>
    </location>
</feature>
<gene>
    <name evidence="8" type="primary">LOC112457321</name>
</gene>
<evidence type="ECO:0000256" key="3">
    <source>
        <dbReference type="ARBA" id="ARBA00022843"/>
    </source>
</evidence>
<accession>A0A6J1Q1N5</accession>
<dbReference type="SMART" id="SM00182">
    <property type="entry name" value="CULLIN"/>
    <property type="match status" value="1"/>
</dbReference>
<keyword evidence="7" id="KW-1185">Reference proteome</keyword>
<evidence type="ECO:0000256" key="5">
    <source>
        <dbReference type="RuleBase" id="RU003829"/>
    </source>
</evidence>
<dbReference type="SMART" id="SM00884">
    <property type="entry name" value="Cullin_Nedd8"/>
    <property type="match status" value="1"/>
</dbReference>
<dbReference type="GO" id="GO:0006511">
    <property type="term" value="P:ubiquitin-dependent protein catabolic process"/>
    <property type="evidence" value="ECO:0007669"/>
    <property type="project" value="InterPro"/>
</dbReference>
<comment type="similarity">
    <text evidence="1 4 5">Belongs to the cullin family.</text>
</comment>
<dbReference type="PANTHER" id="PTHR11932">
    <property type="entry name" value="CULLIN"/>
    <property type="match status" value="1"/>
</dbReference>
<dbReference type="InterPro" id="IPR016158">
    <property type="entry name" value="Cullin_homology"/>
</dbReference>
<evidence type="ECO:0000313" key="7">
    <source>
        <dbReference type="Proteomes" id="UP000504618"/>
    </source>
</evidence>
<dbReference type="SUPFAM" id="SSF75632">
    <property type="entry name" value="Cullin homology domain"/>
    <property type="match status" value="1"/>
</dbReference>
<dbReference type="FunFam" id="1.10.10.10:FF:000091">
    <property type="entry name" value="Cullin 3"/>
    <property type="match status" value="1"/>
</dbReference>
<dbReference type="Pfam" id="PF00888">
    <property type="entry name" value="Cullin"/>
    <property type="match status" value="1"/>
</dbReference>
<dbReference type="Gene3D" id="1.10.10.10">
    <property type="entry name" value="Winged helix-like DNA-binding domain superfamily/Winged helix DNA-binding domain"/>
    <property type="match status" value="1"/>
</dbReference>
<dbReference type="InterPro" id="IPR036390">
    <property type="entry name" value="WH_DNA-bd_sf"/>
</dbReference>
<dbReference type="RefSeq" id="XP_024876069.1">
    <property type="nucleotide sequence ID" value="XM_025020301.1"/>
</dbReference>
<dbReference type="InterPro" id="IPR001373">
    <property type="entry name" value="Cullin_N"/>
</dbReference>
<dbReference type="GO" id="GO:0031461">
    <property type="term" value="C:cullin-RING ubiquitin ligase complex"/>
    <property type="evidence" value="ECO:0007669"/>
    <property type="project" value="InterPro"/>
</dbReference>
<protein>
    <submittedName>
        <fullName evidence="8">Cullin-3-like isoform X3</fullName>
    </submittedName>
</protein>
<keyword evidence="3" id="KW-0832">Ubl conjugation</keyword>
<dbReference type="InterPro" id="IPR059120">
    <property type="entry name" value="Cullin-like_AB"/>
</dbReference>
<evidence type="ECO:0000256" key="1">
    <source>
        <dbReference type="ARBA" id="ARBA00006019"/>
    </source>
</evidence>
<dbReference type="PROSITE" id="PS50069">
    <property type="entry name" value="CULLIN_2"/>
    <property type="match status" value="1"/>
</dbReference>
<evidence type="ECO:0000259" key="6">
    <source>
        <dbReference type="PROSITE" id="PS50069"/>
    </source>
</evidence>
<dbReference type="GeneID" id="112457321"/>
<dbReference type="InterPro" id="IPR016159">
    <property type="entry name" value="Cullin_repeat-like_dom_sf"/>
</dbReference>